<dbReference type="Proteomes" id="UP001066278">
    <property type="component" value="Unassembled WGS sequence"/>
</dbReference>
<protein>
    <submittedName>
        <fullName evidence="1">6-carboxyhexanoate--CoA ligase</fullName>
    </submittedName>
</protein>
<dbReference type="EMBL" id="JALAXJ010000002">
    <property type="protein sequence ID" value="MCY9228197.1"/>
    <property type="molecule type" value="Genomic_DNA"/>
</dbReference>
<gene>
    <name evidence="1" type="ORF">MOE99_02150</name>
</gene>
<evidence type="ECO:0000313" key="2">
    <source>
        <dbReference type="Proteomes" id="UP001066278"/>
    </source>
</evidence>
<keyword evidence="1" id="KW-0436">Ligase</keyword>
<reference evidence="1" key="1">
    <citation type="submission" date="2022-02" db="EMBL/GenBank/DDBJ databases">
        <title>Crop Bioprotection Bacillus Genome Sequencing.</title>
        <authorList>
            <person name="Dunlap C."/>
        </authorList>
    </citation>
    <scope>NUCLEOTIDE SEQUENCE</scope>
    <source>
        <strain evidence="1">T20C13</strain>
    </source>
</reference>
<dbReference type="AlphaFoldDB" id="A0A9Q4ENP2"/>
<sequence length="70" mass="7769">MTYNGLQEAVNAYYIKASRTPDFMQIQLESVNEPIKTIRPLTIAVHQTATVEKGQTKGQAVVIDGVYTVQ</sequence>
<evidence type="ECO:0000313" key="1">
    <source>
        <dbReference type="EMBL" id="MCY9228197.1"/>
    </source>
</evidence>
<comment type="caution">
    <text evidence="1">The sequence shown here is derived from an EMBL/GenBank/DDBJ whole genome shotgun (WGS) entry which is preliminary data.</text>
</comment>
<dbReference type="GO" id="GO:0016874">
    <property type="term" value="F:ligase activity"/>
    <property type="evidence" value="ECO:0007669"/>
    <property type="project" value="UniProtKB-KW"/>
</dbReference>
<proteinExistence type="predicted"/>
<accession>A0A9Q4ENP2</accession>
<name>A0A9Q4ENP2_9BACI</name>
<organism evidence="1 2">
    <name type="scientific">Bacillus inaquosorum</name>
    <dbReference type="NCBI Taxonomy" id="483913"/>
    <lineage>
        <taxon>Bacteria</taxon>
        <taxon>Bacillati</taxon>
        <taxon>Bacillota</taxon>
        <taxon>Bacilli</taxon>
        <taxon>Bacillales</taxon>
        <taxon>Bacillaceae</taxon>
        <taxon>Bacillus</taxon>
    </lineage>
</organism>